<name>A0A1V4II90_9CLOT</name>
<feature type="domain" description="Type I restriction modification DNA specificity" evidence="4">
    <location>
        <begin position="219"/>
        <end position="388"/>
    </location>
</feature>
<dbReference type="EMBL" id="MZGV01000041">
    <property type="protein sequence ID" value="OPJ59646.1"/>
    <property type="molecule type" value="Genomic_DNA"/>
</dbReference>
<evidence type="ECO:0000256" key="2">
    <source>
        <dbReference type="ARBA" id="ARBA00022747"/>
    </source>
</evidence>
<dbReference type="AlphaFoldDB" id="A0A1V4II90"/>
<dbReference type="PANTHER" id="PTHR30408">
    <property type="entry name" value="TYPE-1 RESTRICTION ENZYME ECOKI SPECIFICITY PROTEIN"/>
    <property type="match status" value="1"/>
</dbReference>
<accession>A0A1V4II90</accession>
<keyword evidence="6" id="KW-1185">Reference proteome</keyword>
<dbReference type="GO" id="GO:0003677">
    <property type="term" value="F:DNA binding"/>
    <property type="evidence" value="ECO:0007669"/>
    <property type="project" value="UniProtKB-KW"/>
</dbReference>
<proteinExistence type="inferred from homology"/>
<organism evidence="5 6">
    <name type="scientific">Clostridium oryzae</name>
    <dbReference type="NCBI Taxonomy" id="1450648"/>
    <lineage>
        <taxon>Bacteria</taxon>
        <taxon>Bacillati</taxon>
        <taxon>Bacillota</taxon>
        <taxon>Clostridia</taxon>
        <taxon>Eubacteriales</taxon>
        <taxon>Clostridiaceae</taxon>
        <taxon>Clostridium</taxon>
    </lineage>
</organism>
<dbReference type="InterPro" id="IPR044946">
    <property type="entry name" value="Restrct_endonuc_typeI_TRD_sf"/>
</dbReference>
<dbReference type="Pfam" id="PF01420">
    <property type="entry name" value="Methylase_S"/>
    <property type="match status" value="2"/>
</dbReference>
<feature type="domain" description="Type I restriction modification DNA specificity" evidence="4">
    <location>
        <begin position="42"/>
        <end position="185"/>
    </location>
</feature>
<dbReference type="PANTHER" id="PTHR30408:SF12">
    <property type="entry name" value="TYPE I RESTRICTION ENZYME MJAVIII SPECIFICITY SUBUNIT"/>
    <property type="match status" value="1"/>
</dbReference>
<evidence type="ECO:0000256" key="3">
    <source>
        <dbReference type="ARBA" id="ARBA00023125"/>
    </source>
</evidence>
<reference evidence="5 6" key="1">
    <citation type="submission" date="2017-03" db="EMBL/GenBank/DDBJ databases">
        <title>Genome sequence of Clostridium oryzae DSM 28571.</title>
        <authorList>
            <person name="Poehlein A."/>
            <person name="Daniel R."/>
        </authorList>
    </citation>
    <scope>NUCLEOTIDE SEQUENCE [LARGE SCALE GENOMIC DNA]</scope>
    <source>
        <strain evidence="5 6">DSM 28571</strain>
    </source>
</reference>
<keyword evidence="3" id="KW-0238">DNA-binding</keyword>
<dbReference type="CDD" id="cd17259">
    <property type="entry name" value="RMtype1_S_StySKI-TRD2-CR2_like"/>
    <property type="match status" value="1"/>
</dbReference>
<evidence type="ECO:0000313" key="6">
    <source>
        <dbReference type="Proteomes" id="UP000190080"/>
    </source>
</evidence>
<dbReference type="REBASE" id="204228">
    <property type="entry name" value="S1.Cor28571ORF31910P"/>
</dbReference>
<evidence type="ECO:0000313" key="5">
    <source>
        <dbReference type="EMBL" id="OPJ59646.1"/>
    </source>
</evidence>
<comment type="caution">
    <text evidence="5">The sequence shown here is derived from an EMBL/GenBank/DDBJ whole genome shotgun (WGS) entry which is preliminary data.</text>
</comment>
<protein>
    <submittedName>
        <fullName evidence="5">Type-1 restriction enzyme EcoKI specificity protein</fullName>
    </submittedName>
</protein>
<evidence type="ECO:0000259" key="4">
    <source>
        <dbReference type="Pfam" id="PF01420"/>
    </source>
</evidence>
<gene>
    <name evidence="5" type="primary">hsdS</name>
    <name evidence="5" type="ORF">CLORY_31900</name>
</gene>
<dbReference type="InterPro" id="IPR000055">
    <property type="entry name" value="Restrct_endonuc_typeI_TRD"/>
</dbReference>
<dbReference type="RefSeq" id="WP_079426293.1">
    <property type="nucleotide sequence ID" value="NZ_MZGV01000041.1"/>
</dbReference>
<keyword evidence="2" id="KW-0680">Restriction system</keyword>
<dbReference type="Gene3D" id="3.90.220.20">
    <property type="entry name" value="DNA methylase specificity domains"/>
    <property type="match status" value="2"/>
</dbReference>
<comment type="similarity">
    <text evidence="1">Belongs to the type-I restriction system S methylase family.</text>
</comment>
<dbReference type="STRING" id="1450648.CLORY_31900"/>
<dbReference type="InterPro" id="IPR052021">
    <property type="entry name" value="Type-I_RS_S_subunit"/>
</dbReference>
<dbReference type="GO" id="GO:0009307">
    <property type="term" value="P:DNA restriction-modification system"/>
    <property type="evidence" value="ECO:0007669"/>
    <property type="project" value="UniProtKB-KW"/>
</dbReference>
<dbReference type="Proteomes" id="UP000190080">
    <property type="component" value="Unassembled WGS sequence"/>
</dbReference>
<dbReference type="SUPFAM" id="SSF116734">
    <property type="entry name" value="DNA methylase specificity domain"/>
    <property type="match status" value="2"/>
</dbReference>
<evidence type="ECO:0000256" key="1">
    <source>
        <dbReference type="ARBA" id="ARBA00010923"/>
    </source>
</evidence>
<sequence>MSKWINKDLPDLVFFQEGPGIRNTQYTDIGVKLLNVANLQEGKLVLDNTGRYISKEEAYGRYKHFLVDEGDLIIGSSGIKVEYFEDKMGFANKEHLPLCMNTSTIRFKTLDDKKLDIRFFMYFLKSILFKKQIAKLITGSAQLNFGPSHLKKIKVTVTEIEIQKKIVNVLDKTQSLIDKRNQQLEDLDKLIKSIFYQMFGDPISNTKGWKKENAEKHIDIISGYAFKSEQYSDNEDDIKICGGLIIYNDYIDWSKAIRWNRNNVDNLEKYFLKENDIVLALDRPWISDGLKIAVIKKEDLPALLIQRTACLRSIDIDQCFLYQHLQDRSFNLHCNVTETTVPHISTKDITTYPLIIPPMELQREFADIVKQVENQKATIKHSLSELKQNFNSLMQRAFKGELY</sequence>
<dbReference type="OrthoDB" id="9811611at2"/>